<dbReference type="PROSITE" id="PS51737">
    <property type="entry name" value="RECOMBINASE_DNA_BIND"/>
    <property type="match status" value="1"/>
</dbReference>
<proteinExistence type="predicted"/>
<dbReference type="GO" id="GO:0000150">
    <property type="term" value="F:DNA strand exchange activity"/>
    <property type="evidence" value="ECO:0007669"/>
    <property type="project" value="InterPro"/>
</dbReference>
<dbReference type="InterPro" id="IPR038109">
    <property type="entry name" value="DNA_bind_recomb_sf"/>
</dbReference>
<name>A0A3R9KVU2_STRCR</name>
<dbReference type="PANTHER" id="PTHR30461:SF23">
    <property type="entry name" value="DNA RECOMBINASE-RELATED"/>
    <property type="match status" value="1"/>
</dbReference>
<gene>
    <name evidence="4" type="primary">tnpR_1</name>
    <name evidence="4" type="ORF">D8790_03695</name>
    <name evidence="3" type="ORF">D8794_03095</name>
</gene>
<dbReference type="Gene3D" id="3.90.1750.20">
    <property type="entry name" value="Putative Large Serine Recombinase, Chain B, Domain 2"/>
    <property type="match status" value="1"/>
</dbReference>
<dbReference type="PANTHER" id="PTHR30461">
    <property type="entry name" value="DNA-INVERTASE FROM LAMBDOID PROPHAGE"/>
    <property type="match status" value="1"/>
</dbReference>
<dbReference type="SUPFAM" id="SSF53041">
    <property type="entry name" value="Resolvase-like"/>
    <property type="match status" value="1"/>
</dbReference>
<evidence type="ECO:0000313" key="5">
    <source>
        <dbReference type="Proteomes" id="UP000277890"/>
    </source>
</evidence>
<dbReference type="InterPro" id="IPR025827">
    <property type="entry name" value="Zn_ribbon_recom_dom"/>
</dbReference>
<dbReference type="EMBL" id="RJPQ01000002">
    <property type="protein sequence ID" value="RSJ87224.1"/>
    <property type="molecule type" value="Genomic_DNA"/>
</dbReference>
<accession>A0A3R9KVU2</accession>
<dbReference type="CDD" id="cd00338">
    <property type="entry name" value="Ser_Recombinase"/>
    <property type="match status" value="1"/>
</dbReference>
<feature type="domain" description="Resolvase/invertase-type recombinase catalytic" evidence="1">
    <location>
        <begin position="19"/>
        <end position="165"/>
    </location>
</feature>
<evidence type="ECO:0000313" key="4">
    <source>
        <dbReference type="EMBL" id="RSJ96012.1"/>
    </source>
</evidence>
<evidence type="ECO:0000259" key="1">
    <source>
        <dbReference type="PROSITE" id="PS51736"/>
    </source>
</evidence>
<protein>
    <submittedName>
        <fullName evidence="4">Transposon gamma-delta resolvase</fullName>
    </submittedName>
</protein>
<evidence type="ECO:0000313" key="3">
    <source>
        <dbReference type="EMBL" id="RSJ87224.1"/>
    </source>
</evidence>
<evidence type="ECO:0000259" key="2">
    <source>
        <dbReference type="PROSITE" id="PS51737"/>
    </source>
</evidence>
<dbReference type="AlphaFoldDB" id="A0A3R9KVU2"/>
<dbReference type="InterPro" id="IPR036162">
    <property type="entry name" value="Resolvase-like_N_sf"/>
</dbReference>
<dbReference type="PROSITE" id="PS51736">
    <property type="entry name" value="RECOMBINASES_3"/>
    <property type="match status" value="1"/>
</dbReference>
<dbReference type="InterPro" id="IPR006119">
    <property type="entry name" value="Resolv_N"/>
</dbReference>
<dbReference type="Pfam" id="PF00239">
    <property type="entry name" value="Resolvase"/>
    <property type="match status" value="1"/>
</dbReference>
<sequence length="412" mass="48102">MRIVRRIQPMMTPQKPKLRVAAYARVSDSRLHHSLSTQVSYYSRLIQSHPDWELVGVYYDEGISGKEQSNRQGLQDLLKACDDGKIDRILTKSIARFGRNTVDLLSTVRVLRQKNIGITFEKEGIDSLSSEGELMLTLLASVAQEESHNISENLRWQIKKKFEQGQPHTPQDIYGYRWNGENYVIEPDEAKVVRQVFQWFLDGDNAPMITKKLNEQGVLTRLGNPFTVSSVREFFKQEAYFGRLVLQKTYREPFSRNPKRNNGQKNKYIVEDAHEAIVSKSYFDVVLQEKERRYKVMYQESHMHKGTFRELIECSHCGKIMITRVDSKKVHRTIRYCCRTRDRFGTSSCPSKTLSEKRILATFEDKIGFKPDKNWVTENIKKVIYDSSVGLITVFPIKGRKYELKVRKEHFL</sequence>
<dbReference type="Proteomes" id="UP000277890">
    <property type="component" value="Unassembled WGS sequence"/>
</dbReference>
<dbReference type="Gene3D" id="3.40.50.1390">
    <property type="entry name" value="Resolvase, N-terminal catalytic domain"/>
    <property type="match status" value="1"/>
</dbReference>
<dbReference type="EMBL" id="RJPU01000002">
    <property type="protein sequence ID" value="RSJ96012.1"/>
    <property type="molecule type" value="Genomic_DNA"/>
</dbReference>
<dbReference type="GO" id="GO:0003677">
    <property type="term" value="F:DNA binding"/>
    <property type="evidence" value="ECO:0007669"/>
    <property type="project" value="InterPro"/>
</dbReference>
<feature type="domain" description="Recombinase" evidence="2">
    <location>
        <begin position="173"/>
        <end position="296"/>
    </location>
</feature>
<dbReference type="InterPro" id="IPR050639">
    <property type="entry name" value="SSR_resolvase"/>
</dbReference>
<dbReference type="Proteomes" id="UP000278843">
    <property type="component" value="Unassembled WGS sequence"/>
</dbReference>
<dbReference type="SMART" id="SM00857">
    <property type="entry name" value="Resolvase"/>
    <property type="match status" value="1"/>
</dbReference>
<dbReference type="Pfam" id="PF13408">
    <property type="entry name" value="Zn_ribbon_recom"/>
    <property type="match status" value="1"/>
</dbReference>
<reference evidence="5 6" key="1">
    <citation type="submission" date="2018-11" db="EMBL/GenBank/DDBJ databases">
        <title>Species Designations Belie Phenotypic and Genotypic Heterogeneity in Oral Streptococci.</title>
        <authorList>
            <person name="Velsko I."/>
        </authorList>
    </citation>
    <scope>NUCLEOTIDE SEQUENCE [LARGE SCALE GENOMIC DNA]</scope>
    <source>
        <strain evidence="3 5">A54</strain>
        <strain evidence="4 6">BCC13</strain>
    </source>
</reference>
<comment type="caution">
    <text evidence="4">The sequence shown here is derived from an EMBL/GenBank/DDBJ whole genome shotgun (WGS) entry which is preliminary data.</text>
</comment>
<dbReference type="Pfam" id="PF07508">
    <property type="entry name" value="Recombinase"/>
    <property type="match status" value="1"/>
</dbReference>
<organism evidence="4 6">
    <name type="scientific">Streptococcus cristatus</name>
    <dbReference type="NCBI Taxonomy" id="45634"/>
    <lineage>
        <taxon>Bacteria</taxon>
        <taxon>Bacillati</taxon>
        <taxon>Bacillota</taxon>
        <taxon>Bacilli</taxon>
        <taxon>Lactobacillales</taxon>
        <taxon>Streptococcaceae</taxon>
        <taxon>Streptococcus</taxon>
    </lineage>
</organism>
<dbReference type="InterPro" id="IPR011109">
    <property type="entry name" value="DNA_bind_recombinase_dom"/>
</dbReference>
<evidence type="ECO:0000313" key="6">
    <source>
        <dbReference type="Proteomes" id="UP000278843"/>
    </source>
</evidence>